<protein>
    <submittedName>
        <fullName evidence="2">Zinc-ribbon domain-containing protein</fullName>
    </submittedName>
</protein>
<dbReference type="RefSeq" id="WP_129030589.1">
    <property type="nucleotide sequence ID" value="NZ_QMAP01000007.1"/>
</dbReference>
<evidence type="ECO:0000313" key="2">
    <source>
        <dbReference type="EMBL" id="RXI48287.1"/>
    </source>
</evidence>
<proteinExistence type="predicted"/>
<comment type="caution">
    <text evidence="2">The sequence shown here is derived from an EMBL/GenBank/DDBJ whole genome shotgun (WGS) entry which is preliminary data.</text>
</comment>
<evidence type="ECO:0000259" key="1">
    <source>
        <dbReference type="Pfam" id="PF17032"/>
    </source>
</evidence>
<gene>
    <name evidence="2" type="ORF">DP130_09350</name>
</gene>
<dbReference type="PANTHER" id="PTHR36718:SF1">
    <property type="entry name" value="DOUBLE ZINC RIBBON PROTEIN MJ0416"/>
    <property type="match status" value="1"/>
</dbReference>
<dbReference type="Proteomes" id="UP000290921">
    <property type="component" value="Unassembled WGS sequence"/>
</dbReference>
<reference evidence="2 3" key="1">
    <citation type="submission" date="2018-06" db="EMBL/GenBank/DDBJ databases">
        <title>Genome conservation of Clostridium tetani.</title>
        <authorList>
            <person name="Bruggemann H."/>
            <person name="Popoff M.R."/>
        </authorList>
    </citation>
    <scope>NUCLEOTIDE SEQUENCE [LARGE SCALE GENOMIC DNA]</scope>
    <source>
        <strain evidence="2 3">2017.061</strain>
    </source>
</reference>
<dbReference type="PANTHER" id="PTHR36718">
    <property type="entry name" value="OS05G0435400 PROTEIN"/>
    <property type="match status" value="1"/>
</dbReference>
<accession>A0A4Q0VDD0</accession>
<dbReference type="InterPro" id="IPR031493">
    <property type="entry name" value="Zinc_ribbon_15"/>
</dbReference>
<name>A0A4Q0VDD0_CLOTA</name>
<organism evidence="2 3">
    <name type="scientific">Clostridium tetani</name>
    <dbReference type="NCBI Taxonomy" id="1513"/>
    <lineage>
        <taxon>Bacteria</taxon>
        <taxon>Bacillati</taxon>
        <taxon>Bacillota</taxon>
        <taxon>Clostridia</taxon>
        <taxon>Eubacteriales</taxon>
        <taxon>Clostridiaceae</taxon>
        <taxon>Clostridium</taxon>
    </lineage>
</organism>
<dbReference type="AlphaFoldDB" id="A0A4Q0VDD0"/>
<dbReference type="InterPro" id="IPR053281">
    <property type="entry name" value="Double_zinc_ribbon"/>
</dbReference>
<evidence type="ECO:0000313" key="3">
    <source>
        <dbReference type="Proteomes" id="UP000290921"/>
    </source>
</evidence>
<dbReference type="Pfam" id="PF17032">
    <property type="entry name" value="Zn_ribbon_15"/>
    <property type="match status" value="1"/>
</dbReference>
<sequence>MFFIGIFGIDERKKEIKTIHNLVCKACGNMTIYKLIKVNKVFHFFFIPIFTWNKRYYLISRCCSSIFAISDELGRALENNEHVDIKDEDLEQINPYINTNERICNNCNNVVQANFKYCPHCGERMDR</sequence>
<dbReference type="EMBL" id="QMAP01000007">
    <property type="protein sequence ID" value="RXI48287.1"/>
    <property type="molecule type" value="Genomic_DNA"/>
</dbReference>
<feature type="domain" description="Zinc-ribbon 15" evidence="1">
    <location>
        <begin position="23"/>
        <end position="122"/>
    </location>
</feature>